<dbReference type="EMBL" id="LFRF01000046">
    <property type="protein sequence ID" value="KND86884.1"/>
    <property type="molecule type" value="Genomic_DNA"/>
</dbReference>
<feature type="region of interest" description="Disordered" evidence="1">
    <location>
        <begin position="587"/>
        <end position="614"/>
    </location>
</feature>
<dbReference type="Gene3D" id="3.40.50.12780">
    <property type="entry name" value="N-terminal domain of ligase-like"/>
    <property type="match status" value="1"/>
</dbReference>
<evidence type="ECO:0000256" key="1">
    <source>
        <dbReference type="SAM" id="MobiDB-lite"/>
    </source>
</evidence>
<dbReference type="Pfam" id="PF13193">
    <property type="entry name" value="AMP-binding_C"/>
    <property type="match status" value="1"/>
</dbReference>
<dbReference type="SUPFAM" id="SSF56801">
    <property type="entry name" value="Acetyl-CoA synthetase-like"/>
    <property type="match status" value="1"/>
</dbReference>
<feature type="domain" description="AMP-binding enzyme C-terminal" evidence="3">
    <location>
        <begin position="479"/>
        <end position="560"/>
    </location>
</feature>
<gene>
    <name evidence="4" type="ORF">TOPH_08463</name>
</gene>
<sequence length="614" mass="67133">MPFTSPSYIPKLPFSPPDSVPVHEFLFGRESSAKYGRRHSLSASKPPFVCGVTGQSYSAVEVSERIELLARGLASELEWQVNEADAFDKTLAVFSLNTIDTLTVSWATHRLNGISVPISSLYSVDELAGQLKKTKCKGLVTCAPLLDAALSAAELAGLPRTRIFLLQVPEASRRGVSAPEDMKSIDQLIDQGRGTPPLSDLAWEAGRGAKQTAFLCSSSGTSGLPKNVMISHRNAIANIMQIVTYESTYQPLEPELCLGVLPQSHIYSLVVVSQASIWRGDGVVVRQGFELGQTLKAIQYHKIKRLWLVPPMIVAMTKAPRIVESYDLRSVRIAAVGASGISKEIILAFGDLLPECKVVQGYGMTESTGVVCFGNVEDAMTGSCGHLYPGYEARLIGEGGKDVEAYNTPGELVLRSPSVVVGYFQNEEATAEAMLEGKWLRTGDLMEVRKSDAGHEHLFIVDRVKELIKVRGLQVAPAELESHLLLHWAVAEVSVIPLPDERAGELPRAYIVRATGAEKGDEDALRKQLRKHVMDVFARHKHLDGGIEFLDQLPKTASGKIQRRVLKEKARVDLEARKAAQAKRLNAINGSKTDGVKRPETMEVFDLSSDEDEE</sequence>
<accession>A0A0L0MYL1</accession>
<dbReference type="GO" id="GO:0016405">
    <property type="term" value="F:CoA-ligase activity"/>
    <property type="evidence" value="ECO:0007669"/>
    <property type="project" value="TreeGrafter"/>
</dbReference>
<dbReference type="STRING" id="1163406.A0A0L0MYL1"/>
<dbReference type="Proteomes" id="UP000036947">
    <property type="component" value="Unassembled WGS sequence"/>
</dbReference>
<reference evidence="4 5" key="1">
    <citation type="journal article" date="2015" name="BMC Genomics">
        <title>The genome of the truffle-parasite Tolypocladium ophioglossoides and the evolution of antifungal peptaibiotics.</title>
        <authorList>
            <person name="Quandt C.A."/>
            <person name="Bushley K.E."/>
            <person name="Spatafora J.W."/>
        </authorList>
    </citation>
    <scope>NUCLEOTIDE SEQUENCE [LARGE SCALE GENOMIC DNA]</scope>
    <source>
        <strain evidence="4 5">CBS 100239</strain>
    </source>
</reference>
<dbReference type="Gene3D" id="3.30.300.30">
    <property type="match status" value="1"/>
</dbReference>
<dbReference type="Pfam" id="PF00501">
    <property type="entry name" value="AMP-binding"/>
    <property type="match status" value="1"/>
</dbReference>
<proteinExistence type="predicted"/>
<comment type="caution">
    <text evidence="4">The sequence shown here is derived from an EMBL/GenBank/DDBJ whole genome shotgun (WGS) entry which is preliminary data.</text>
</comment>
<evidence type="ECO:0000259" key="3">
    <source>
        <dbReference type="Pfam" id="PF13193"/>
    </source>
</evidence>
<keyword evidence="4" id="KW-0436">Ligase</keyword>
<evidence type="ECO:0000313" key="4">
    <source>
        <dbReference type="EMBL" id="KND86884.1"/>
    </source>
</evidence>
<evidence type="ECO:0000313" key="5">
    <source>
        <dbReference type="Proteomes" id="UP000036947"/>
    </source>
</evidence>
<dbReference type="AlphaFoldDB" id="A0A0L0MYL1"/>
<dbReference type="InterPro" id="IPR000873">
    <property type="entry name" value="AMP-dep_synth/lig_dom"/>
</dbReference>
<dbReference type="InterPro" id="IPR025110">
    <property type="entry name" value="AMP-bd_C"/>
</dbReference>
<protein>
    <submittedName>
        <fullName evidence="4">4-coumarate--CoA ligase 3</fullName>
    </submittedName>
</protein>
<dbReference type="PANTHER" id="PTHR24096">
    <property type="entry name" value="LONG-CHAIN-FATTY-ACID--COA LIGASE"/>
    <property type="match status" value="1"/>
</dbReference>
<evidence type="ECO:0000259" key="2">
    <source>
        <dbReference type="Pfam" id="PF00501"/>
    </source>
</evidence>
<dbReference type="InterPro" id="IPR045851">
    <property type="entry name" value="AMP-bd_C_sf"/>
</dbReference>
<dbReference type="PANTHER" id="PTHR24096:SF422">
    <property type="entry name" value="BCDNA.GH02901"/>
    <property type="match status" value="1"/>
</dbReference>
<dbReference type="OrthoDB" id="6509636at2759"/>
<keyword evidence="5" id="KW-1185">Reference proteome</keyword>
<dbReference type="InterPro" id="IPR042099">
    <property type="entry name" value="ANL_N_sf"/>
</dbReference>
<feature type="domain" description="AMP-dependent synthetase/ligase" evidence="2">
    <location>
        <begin position="50"/>
        <end position="424"/>
    </location>
</feature>
<organism evidence="4 5">
    <name type="scientific">Tolypocladium ophioglossoides (strain CBS 100239)</name>
    <name type="common">Snaketongue truffleclub</name>
    <name type="synonym">Elaphocordyceps ophioglossoides</name>
    <dbReference type="NCBI Taxonomy" id="1163406"/>
    <lineage>
        <taxon>Eukaryota</taxon>
        <taxon>Fungi</taxon>
        <taxon>Dikarya</taxon>
        <taxon>Ascomycota</taxon>
        <taxon>Pezizomycotina</taxon>
        <taxon>Sordariomycetes</taxon>
        <taxon>Hypocreomycetidae</taxon>
        <taxon>Hypocreales</taxon>
        <taxon>Ophiocordycipitaceae</taxon>
        <taxon>Tolypocladium</taxon>
    </lineage>
</organism>
<name>A0A0L0MYL1_TOLOC</name>